<keyword evidence="3" id="KW-1185">Reference proteome</keyword>
<dbReference type="Proteomes" id="UP000186218">
    <property type="component" value="Unassembled WGS sequence"/>
</dbReference>
<protein>
    <submittedName>
        <fullName evidence="2">MspA protein</fullName>
    </submittedName>
</protein>
<dbReference type="Gene3D" id="2.60.40.1650">
    <property type="entry name" value="Porin MspA (Ig-like beta-sandwich domain)"/>
    <property type="match status" value="2"/>
</dbReference>
<gene>
    <name evidence="2" type="ORF">SAMN05445060_0656</name>
</gene>
<reference evidence="2 3" key="1">
    <citation type="submission" date="2017-01" db="EMBL/GenBank/DDBJ databases">
        <authorList>
            <person name="Mah S.A."/>
            <person name="Swanson W.J."/>
            <person name="Moy G.W."/>
            <person name="Vacquier V.D."/>
        </authorList>
    </citation>
    <scope>NUCLEOTIDE SEQUENCE [LARGE SCALE GENOMIC DNA]</scope>
    <source>
        <strain evidence="2 3">CPCC 203464</strain>
    </source>
</reference>
<organism evidence="2 3">
    <name type="scientific">Williamsia sterculiae</name>
    <dbReference type="NCBI Taxonomy" id="1344003"/>
    <lineage>
        <taxon>Bacteria</taxon>
        <taxon>Bacillati</taxon>
        <taxon>Actinomycetota</taxon>
        <taxon>Actinomycetes</taxon>
        <taxon>Mycobacteriales</taxon>
        <taxon>Nocardiaceae</taxon>
        <taxon>Williamsia</taxon>
    </lineage>
</organism>
<keyword evidence="1" id="KW-0732">Signal</keyword>
<evidence type="ECO:0000313" key="3">
    <source>
        <dbReference type="Proteomes" id="UP000186218"/>
    </source>
</evidence>
<dbReference type="Pfam" id="PF09203">
    <property type="entry name" value="MspA"/>
    <property type="match status" value="1"/>
</dbReference>
<feature type="signal peptide" evidence="1">
    <location>
        <begin position="1"/>
        <end position="34"/>
    </location>
</feature>
<dbReference type="EMBL" id="FTNT01000002">
    <property type="protein sequence ID" value="SIR75558.1"/>
    <property type="molecule type" value="Genomic_DNA"/>
</dbReference>
<evidence type="ECO:0000313" key="2">
    <source>
        <dbReference type="EMBL" id="SIR75558.1"/>
    </source>
</evidence>
<accession>A0A1N7DID1</accession>
<dbReference type="RefSeq" id="WP_076476579.1">
    <property type="nucleotide sequence ID" value="NZ_FTNT01000002.1"/>
</dbReference>
<dbReference type="InterPro" id="IPR015286">
    <property type="entry name" value="Porin_fam_mycobact-type"/>
</dbReference>
<evidence type="ECO:0000256" key="1">
    <source>
        <dbReference type="SAM" id="SignalP"/>
    </source>
</evidence>
<feature type="chain" id="PRO_5012568759" evidence="1">
    <location>
        <begin position="35"/>
        <end position="228"/>
    </location>
</feature>
<proteinExistence type="predicted"/>
<dbReference type="OrthoDB" id="4540215at2"/>
<name>A0A1N7DID1_9NOCA</name>
<sequence length="228" mass="23563">MKLSDKSIRRIVQVAGTAAAATSIALLAQGPASADVFVNLPSQTDAKTLADGTKVTVVRSNERATISPSLGGTPLHRNAQVSAKYDVTTSTKAKIKVQAGYIVGCQVSVNQLTSTNNDNISNSYNTGTGAFGVATGGTGLSESLTLGPGQASTYYVNDSEKADDFGADNHSTKVGFNTKHAKLSYVGTTLNLTGCAGYAQARSIANIFISTPTTDQVITTYGRPFSLG</sequence>
<dbReference type="AlphaFoldDB" id="A0A1N7DID1"/>